<organism evidence="1 2">
    <name type="scientific">Maudiozyma saulgeensis</name>
    <dbReference type="NCBI Taxonomy" id="1789683"/>
    <lineage>
        <taxon>Eukaryota</taxon>
        <taxon>Fungi</taxon>
        <taxon>Dikarya</taxon>
        <taxon>Ascomycota</taxon>
        <taxon>Saccharomycotina</taxon>
        <taxon>Saccharomycetes</taxon>
        <taxon>Saccharomycetales</taxon>
        <taxon>Saccharomycetaceae</taxon>
        <taxon>Maudiozyma</taxon>
    </lineage>
</organism>
<reference evidence="1 2" key="1">
    <citation type="submission" date="2017-04" db="EMBL/GenBank/DDBJ databases">
        <authorList>
            <person name="Afonso C.L."/>
            <person name="Miller P.J."/>
            <person name="Scott M.A."/>
            <person name="Spackman E."/>
            <person name="Goraichik I."/>
            <person name="Dimitrov K.M."/>
            <person name="Suarez D.L."/>
            <person name="Swayne D.E."/>
        </authorList>
    </citation>
    <scope>NUCLEOTIDE SEQUENCE [LARGE SCALE GENOMIC DNA]</scope>
</reference>
<dbReference type="EMBL" id="FXLY01000013">
    <property type="protein sequence ID" value="SMN22620.1"/>
    <property type="molecule type" value="Genomic_DNA"/>
</dbReference>
<protein>
    <submittedName>
        <fullName evidence="1">Similar to Saccharomyces cerevisiae YLR329W REC102 Protein involved in early stages of meiotic recombination</fullName>
    </submittedName>
</protein>
<evidence type="ECO:0000313" key="1">
    <source>
        <dbReference type="EMBL" id="SMN22620.1"/>
    </source>
</evidence>
<gene>
    <name evidence="1" type="ORF">KASA_0F00055G</name>
</gene>
<dbReference type="OrthoDB" id="4060534at2759"/>
<sequence>MTHYLPFCPQYIKTYKTAPYESITVSKWNSQMRFSIAAEHLATGDQCLFLPSTGKKSITILIQIEFNNQKLTERDLQSIRMQLGGKKDFWESMYFKTHIDITKEKDIIMLLECRLWTQSRINVLLESERFEGCNVAESTKINYIEELVVNVSFNSTNPLEKEMDSLRSHLREYMSSLILSQLEFRFPLVFSRVARKRVIEQENSFLVISHAIKGDPSLILKFIRLVHNDQTSLSIFQILSSSKFRVTFEII</sequence>
<dbReference type="InterPro" id="IPR048920">
    <property type="entry name" value="REC102"/>
</dbReference>
<keyword evidence="2" id="KW-1185">Reference proteome</keyword>
<dbReference type="Pfam" id="PF21736">
    <property type="entry name" value="REC102"/>
    <property type="match status" value="1"/>
</dbReference>
<dbReference type="AlphaFoldDB" id="A0A1X7RAX2"/>
<evidence type="ECO:0000313" key="2">
    <source>
        <dbReference type="Proteomes" id="UP000196158"/>
    </source>
</evidence>
<name>A0A1X7RAX2_9SACH</name>
<proteinExistence type="predicted"/>
<accession>A0A1X7RAX2</accession>
<dbReference type="STRING" id="1789683.A0A1X7RAX2"/>
<dbReference type="Proteomes" id="UP000196158">
    <property type="component" value="Unassembled WGS sequence"/>
</dbReference>